<keyword evidence="1" id="KW-0812">Transmembrane</keyword>
<evidence type="ECO:0000256" key="1">
    <source>
        <dbReference type="SAM" id="Phobius"/>
    </source>
</evidence>
<feature type="transmembrane region" description="Helical" evidence="1">
    <location>
        <begin position="221"/>
        <end position="242"/>
    </location>
</feature>
<dbReference type="OMA" id="YWATEIY"/>
<keyword evidence="1" id="KW-0472">Membrane</keyword>
<evidence type="ECO:0000313" key="3">
    <source>
        <dbReference type="Proteomes" id="UP000001745"/>
    </source>
</evidence>
<name>B8M409_TALSN</name>
<dbReference type="EMBL" id="EQ962654">
    <property type="protein sequence ID" value="EED20752.1"/>
    <property type="molecule type" value="Genomic_DNA"/>
</dbReference>
<sequence length="369" mass="41529">MLIGSTRAILSRIIDHAIHRPSPSPTYRRLCYDWYNMSNTGPASRPTDPDALVLGAWGQGLMVGSLVVMAALTIANMRKGVLLHKLILAELILATLHGTWIFTTFPVYGWFLATTAILLFASWSLHNVIAWMKIRPFLSRRLSVFYIGTVCLVQPFWIVDTYSIFAFYNNVGATEIYLKIRPWEALFRDPWWLCTFCLLLYIINKIYNISFLELIRISPRVGVMLFSMFASLVFILLDILSVTGVMDLGLAAGIEPFWKLSFIFKYLSDIVILDDFKTALDRIRAYRLSQANATRSLRAPNEYSGSGGNRRDTLSEAFDDIESGIELSPMQYPSSAATASSHIEVDNLSQRHLHVQAGSSENPHGISST</sequence>
<dbReference type="eggNOG" id="ENOG502SJVS">
    <property type="taxonomic scope" value="Eukaryota"/>
</dbReference>
<dbReference type="VEuPathDB" id="FungiDB:TSTA_039510"/>
<feature type="transmembrane region" description="Helical" evidence="1">
    <location>
        <begin position="190"/>
        <end position="209"/>
    </location>
</feature>
<dbReference type="Proteomes" id="UP000001745">
    <property type="component" value="Unassembled WGS sequence"/>
</dbReference>
<feature type="transmembrane region" description="Helical" evidence="1">
    <location>
        <begin position="108"/>
        <end position="132"/>
    </location>
</feature>
<dbReference type="GeneID" id="8109289"/>
<reference evidence="3" key="1">
    <citation type="journal article" date="2015" name="Genome Announc.">
        <title>Genome sequence of the AIDS-associated pathogen Penicillium marneffei (ATCC18224) and its near taxonomic relative Talaromyces stipitatus (ATCC10500).</title>
        <authorList>
            <person name="Nierman W.C."/>
            <person name="Fedorova-Abrams N.D."/>
            <person name="Andrianopoulos A."/>
        </authorList>
    </citation>
    <scope>NUCLEOTIDE SEQUENCE [LARGE SCALE GENOMIC DNA]</scope>
    <source>
        <strain evidence="3">ATCC 10500 / CBS 375.48 / QM 6759 / NRRL 1006</strain>
    </source>
</reference>
<dbReference type="PANTHER" id="PTHR42029:SF3">
    <property type="entry name" value="AN04G07800"/>
    <property type="match status" value="1"/>
</dbReference>
<dbReference type="RefSeq" id="XP_002481186.1">
    <property type="nucleotide sequence ID" value="XM_002481141.1"/>
</dbReference>
<dbReference type="InParanoid" id="B8M409"/>
<dbReference type="PANTHER" id="PTHR42029">
    <property type="entry name" value="AN04G07800"/>
    <property type="match status" value="1"/>
</dbReference>
<feature type="transmembrane region" description="Helical" evidence="1">
    <location>
        <begin position="82"/>
        <end position="102"/>
    </location>
</feature>
<gene>
    <name evidence="2" type="ORF">TSTA_039510</name>
</gene>
<feature type="transmembrane region" description="Helical" evidence="1">
    <location>
        <begin position="144"/>
        <end position="168"/>
    </location>
</feature>
<evidence type="ECO:0000313" key="2">
    <source>
        <dbReference type="EMBL" id="EED20752.1"/>
    </source>
</evidence>
<dbReference type="PhylomeDB" id="B8M409"/>
<dbReference type="HOGENOM" id="CLU_033830_1_0_1"/>
<dbReference type="AlphaFoldDB" id="B8M409"/>
<feature type="transmembrane region" description="Helical" evidence="1">
    <location>
        <begin position="51"/>
        <end position="75"/>
    </location>
</feature>
<keyword evidence="3" id="KW-1185">Reference proteome</keyword>
<organism evidence="2 3">
    <name type="scientific">Talaromyces stipitatus (strain ATCC 10500 / CBS 375.48 / QM 6759 / NRRL 1006)</name>
    <name type="common">Penicillium stipitatum</name>
    <dbReference type="NCBI Taxonomy" id="441959"/>
    <lineage>
        <taxon>Eukaryota</taxon>
        <taxon>Fungi</taxon>
        <taxon>Dikarya</taxon>
        <taxon>Ascomycota</taxon>
        <taxon>Pezizomycotina</taxon>
        <taxon>Eurotiomycetes</taxon>
        <taxon>Eurotiomycetidae</taxon>
        <taxon>Eurotiales</taxon>
        <taxon>Trichocomaceae</taxon>
        <taxon>Talaromyces</taxon>
        <taxon>Talaromyces sect. Talaromyces</taxon>
    </lineage>
</organism>
<keyword evidence="1" id="KW-1133">Transmembrane helix</keyword>
<protein>
    <recommendedName>
        <fullName evidence="4">Integral membrane protein</fullName>
    </recommendedName>
</protein>
<evidence type="ECO:0008006" key="4">
    <source>
        <dbReference type="Google" id="ProtNLM"/>
    </source>
</evidence>
<accession>B8M409</accession>
<dbReference type="STRING" id="441959.B8M409"/>
<dbReference type="OrthoDB" id="5420247at2759"/>
<proteinExistence type="predicted"/>